<accession>A0A0A8XZE2</accession>
<dbReference type="EMBL" id="GBRH01279802">
    <property type="protein sequence ID" value="JAD18093.1"/>
    <property type="molecule type" value="Transcribed_RNA"/>
</dbReference>
<sequence>MYVAQQSMQPFLIELICIDDSGILHKSANVSSLATWGSCHINNALLLLRSKSHHWQERTCTLFHVMSSHVFSSSTS</sequence>
<dbReference type="AlphaFoldDB" id="A0A0A8XZE2"/>
<protein>
    <submittedName>
        <fullName evidence="1">Uncharacterized protein</fullName>
    </submittedName>
</protein>
<organism evidence="1">
    <name type="scientific">Arundo donax</name>
    <name type="common">Giant reed</name>
    <name type="synonym">Donax arundinaceus</name>
    <dbReference type="NCBI Taxonomy" id="35708"/>
    <lineage>
        <taxon>Eukaryota</taxon>
        <taxon>Viridiplantae</taxon>
        <taxon>Streptophyta</taxon>
        <taxon>Embryophyta</taxon>
        <taxon>Tracheophyta</taxon>
        <taxon>Spermatophyta</taxon>
        <taxon>Magnoliopsida</taxon>
        <taxon>Liliopsida</taxon>
        <taxon>Poales</taxon>
        <taxon>Poaceae</taxon>
        <taxon>PACMAD clade</taxon>
        <taxon>Arundinoideae</taxon>
        <taxon>Arundineae</taxon>
        <taxon>Arundo</taxon>
    </lineage>
</organism>
<reference evidence="1" key="1">
    <citation type="submission" date="2014-09" db="EMBL/GenBank/DDBJ databases">
        <authorList>
            <person name="Magalhaes I.L.F."/>
            <person name="Oliveira U."/>
            <person name="Santos F.R."/>
            <person name="Vidigal T.H.D.A."/>
            <person name="Brescovit A.D."/>
            <person name="Santos A.J."/>
        </authorList>
    </citation>
    <scope>NUCLEOTIDE SEQUENCE</scope>
    <source>
        <tissue evidence="1">Shoot tissue taken approximately 20 cm above the soil surface</tissue>
    </source>
</reference>
<name>A0A0A8XZE2_ARUDO</name>
<reference evidence="1" key="2">
    <citation type="journal article" date="2015" name="Data Brief">
        <title>Shoot transcriptome of the giant reed, Arundo donax.</title>
        <authorList>
            <person name="Barrero R.A."/>
            <person name="Guerrero F.D."/>
            <person name="Moolhuijzen P."/>
            <person name="Goolsby J.A."/>
            <person name="Tidwell J."/>
            <person name="Bellgard S.E."/>
            <person name="Bellgard M.I."/>
        </authorList>
    </citation>
    <scope>NUCLEOTIDE SEQUENCE</scope>
    <source>
        <tissue evidence="1">Shoot tissue taken approximately 20 cm above the soil surface</tissue>
    </source>
</reference>
<proteinExistence type="predicted"/>
<evidence type="ECO:0000313" key="1">
    <source>
        <dbReference type="EMBL" id="JAD18093.1"/>
    </source>
</evidence>